<dbReference type="PANTHER" id="PTHR22916">
    <property type="entry name" value="GLYCOSYLTRANSFERASE"/>
    <property type="match status" value="1"/>
</dbReference>
<keyword evidence="2 4" id="KW-0808">Transferase</keyword>
<evidence type="ECO:0000256" key="1">
    <source>
        <dbReference type="ARBA" id="ARBA00022676"/>
    </source>
</evidence>
<feature type="domain" description="Glycosyltransferase 2-like" evidence="3">
    <location>
        <begin position="6"/>
        <end position="181"/>
    </location>
</feature>
<dbReference type="PANTHER" id="PTHR22916:SF51">
    <property type="entry name" value="GLYCOSYLTRANSFERASE EPSH-RELATED"/>
    <property type="match status" value="1"/>
</dbReference>
<evidence type="ECO:0000256" key="2">
    <source>
        <dbReference type="ARBA" id="ARBA00022679"/>
    </source>
</evidence>
<name>A0A174MIM7_9FIRM</name>
<accession>A0A174MIM7</accession>
<dbReference type="InterPro" id="IPR001173">
    <property type="entry name" value="Glyco_trans_2-like"/>
</dbReference>
<dbReference type="SUPFAM" id="SSF53448">
    <property type="entry name" value="Nucleotide-diphospho-sugar transferases"/>
    <property type="match status" value="1"/>
</dbReference>
<dbReference type="EMBL" id="CZAJ01000033">
    <property type="protein sequence ID" value="CUP34637.1"/>
    <property type="molecule type" value="Genomic_DNA"/>
</dbReference>
<gene>
    <name evidence="4" type="ORF">ERS852497_02610</name>
</gene>
<dbReference type="InterPro" id="IPR029044">
    <property type="entry name" value="Nucleotide-diphossugar_trans"/>
</dbReference>
<dbReference type="GO" id="GO:0016757">
    <property type="term" value="F:glycosyltransferase activity"/>
    <property type="evidence" value="ECO:0007669"/>
    <property type="project" value="UniProtKB-KW"/>
</dbReference>
<keyword evidence="1 4" id="KW-0328">Glycosyltransferase</keyword>
<dbReference type="Gene3D" id="3.90.550.10">
    <property type="entry name" value="Spore Coat Polysaccharide Biosynthesis Protein SpsA, Chain A"/>
    <property type="match status" value="1"/>
</dbReference>
<evidence type="ECO:0000313" key="4">
    <source>
        <dbReference type="EMBL" id="CUP34637.1"/>
    </source>
</evidence>
<reference evidence="4 5" key="1">
    <citation type="submission" date="2015-09" db="EMBL/GenBank/DDBJ databases">
        <authorList>
            <consortium name="Pathogen Informatics"/>
        </authorList>
    </citation>
    <scope>NUCLEOTIDE SEQUENCE [LARGE SCALE GENOMIC DNA]</scope>
    <source>
        <strain evidence="4 5">2789STDY5834884</strain>
    </source>
</reference>
<organism evidence="4 5">
    <name type="scientific">Agathobacter rectalis</name>
    <dbReference type="NCBI Taxonomy" id="39491"/>
    <lineage>
        <taxon>Bacteria</taxon>
        <taxon>Bacillati</taxon>
        <taxon>Bacillota</taxon>
        <taxon>Clostridia</taxon>
        <taxon>Lachnospirales</taxon>
        <taxon>Lachnospiraceae</taxon>
        <taxon>Agathobacter</taxon>
    </lineage>
</organism>
<protein>
    <submittedName>
        <fullName evidence="4">PGL/p-HBAD biosynthesis glycosyltransferase Rv2957/MT3031</fullName>
        <ecNumber evidence="4">2.4.1.-</ecNumber>
    </submittedName>
</protein>
<dbReference type="CDD" id="cd00761">
    <property type="entry name" value="Glyco_tranf_GTA_type"/>
    <property type="match status" value="1"/>
</dbReference>
<dbReference type="Pfam" id="PF00535">
    <property type="entry name" value="Glycos_transf_2"/>
    <property type="match status" value="1"/>
</dbReference>
<evidence type="ECO:0000259" key="3">
    <source>
        <dbReference type="Pfam" id="PF00535"/>
    </source>
</evidence>
<dbReference type="RefSeq" id="WP_055274504.1">
    <property type="nucleotide sequence ID" value="NZ_CZAJ01000033.1"/>
</dbReference>
<evidence type="ECO:0000313" key="5">
    <source>
        <dbReference type="Proteomes" id="UP000095602"/>
    </source>
</evidence>
<proteinExistence type="predicted"/>
<dbReference type="Proteomes" id="UP000095602">
    <property type="component" value="Unassembled WGS sequence"/>
</dbReference>
<dbReference type="AlphaFoldDB" id="A0A174MIM7"/>
<dbReference type="EC" id="2.4.1.-" evidence="4"/>
<sequence>MTPFLSIIIPIYKIKEEYLRACFDSLLKQDNDNFQIIAVDDGSPDCSGEICDEYAKKDNRIIVIHQKNAGVSVARNNGIKEAKTEWITFVDPDDWVEPTHVSTLYNAQKKNRDMDIFLFDYIQEFDGKTIVKHLKSDSGILDEEWVHNLRIAPFNFLVVNGKPYEYETNVIWNKMYRTSLLKDNDMWFVPKARKGQDVIFNAECLQLTDKYFYIHKALYHYRYLQESVTNRFNEKAQYYNEVAFENYERIINKFLLSEEYWNAYYARVVTRLYSCMRLYYFHPDNKKDKNTTYTELDDTLDKYPYCDALKKVDGSCLTKSQKVFVYFLKKRNYGMLKFLVDGRIWLKNIKGARLK</sequence>